<organism evidence="8 9">
    <name type="scientific">Rhodobacter flavimaris</name>
    <dbReference type="NCBI Taxonomy" id="2907145"/>
    <lineage>
        <taxon>Bacteria</taxon>
        <taxon>Pseudomonadati</taxon>
        <taxon>Pseudomonadota</taxon>
        <taxon>Alphaproteobacteria</taxon>
        <taxon>Rhodobacterales</taxon>
        <taxon>Rhodobacter group</taxon>
        <taxon>Rhodobacter</taxon>
    </lineage>
</organism>
<dbReference type="PANTHER" id="PTHR32439:SF9">
    <property type="entry name" value="BLR3264 PROTEIN"/>
    <property type="match status" value="1"/>
</dbReference>
<name>A0ABS8Z0T6_9RHOB</name>
<keyword evidence="1" id="KW-0004">4Fe-4S</keyword>
<evidence type="ECO:0000256" key="2">
    <source>
        <dbReference type="ARBA" id="ARBA00022617"/>
    </source>
</evidence>
<dbReference type="SUPFAM" id="SSF55124">
    <property type="entry name" value="Nitrite/Sulfite reductase N-terminal domain-like"/>
    <property type="match status" value="2"/>
</dbReference>
<dbReference type="Proteomes" id="UP001521181">
    <property type="component" value="Unassembled WGS sequence"/>
</dbReference>
<comment type="caution">
    <text evidence="8">The sequence shown here is derived from an EMBL/GenBank/DDBJ whole genome shotgun (WGS) entry which is preliminary data.</text>
</comment>
<dbReference type="InterPro" id="IPR051329">
    <property type="entry name" value="NIR_SIR_4Fe-4S"/>
</dbReference>
<dbReference type="RefSeq" id="WP_233677964.1">
    <property type="nucleotide sequence ID" value="NZ_JAJUOS010000016.1"/>
</dbReference>
<keyword evidence="9" id="KW-1185">Reference proteome</keyword>
<keyword evidence="3" id="KW-0479">Metal-binding</keyword>
<dbReference type="InterPro" id="IPR012798">
    <property type="entry name" value="Cbl_synth_CobG-like"/>
</dbReference>
<evidence type="ECO:0000259" key="7">
    <source>
        <dbReference type="Pfam" id="PF03460"/>
    </source>
</evidence>
<evidence type="ECO:0000256" key="5">
    <source>
        <dbReference type="ARBA" id="ARBA00023004"/>
    </source>
</evidence>
<gene>
    <name evidence="8" type="primary">cobG</name>
    <name evidence="8" type="ORF">LZA78_16245</name>
</gene>
<evidence type="ECO:0000313" key="9">
    <source>
        <dbReference type="Proteomes" id="UP001521181"/>
    </source>
</evidence>
<dbReference type="Pfam" id="PF03460">
    <property type="entry name" value="NIR_SIR_ferr"/>
    <property type="match status" value="1"/>
</dbReference>
<keyword evidence="5" id="KW-0408">Iron</keyword>
<dbReference type="PROSITE" id="PS00365">
    <property type="entry name" value="NIR_SIR"/>
    <property type="match status" value="1"/>
</dbReference>
<accession>A0ABS8Z0T6</accession>
<evidence type="ECO:0000256" key="4">
    <source>
        <dbReference type="ARBA" id="ARBA00023002"/>
    </source>
</evidence>
<dbReference type="EC" id="1.14.13.83" evidence="8"/>
<dbReference type="Gene3D" id="3.90.480.10">
    <property type="entry name" value="Sulfite Reductase Hemoprotein,Domain 2"/>
    <property type="match status" value="1"/>
</dbReference>
<dbReference type="PANTHER" id="PTHR32439">
    <property type="entry name" value="FERREDOXIN--NITRITE REDUCTASE, CHLOROPLASTIC"/>
    <property type="match status" value="1"/>
</dbReference>
<keyword evidence="4 8" id="KW-0560">Oxidoreductase</keyword>
<protein>
    <submittedName>
        <fullName evidence="8">Precorrin-3B synthase</fullName>
        <ecNumber evidence="8">1.14.13.83</ecNumber>
    </submittedName>
</protein>
<dbReference type="InterPro" id="IPR045854">
    <property type="entry name" value="NO2/SO3_Rdtase_4Fe4S_sf"/>
</dbReference>
<dbReference type="NCBIfam" id="TIGR02435">
    <property type="entry name" value="CobG"/>
    <property type="match status" value="1"/>
</dbReference>
<reference evidence="8 9" key="1">
    <citation type="submission" date="2021-12" db="EMBL/GenBank/DDBJ databases">
        <title>Sinirhodobacter sp. WL0062 is a bacterium isolated from seawater.</title>
        <authorList>
            <person name="Wang L."/>
            <person name="He W."/>
            <person name="Zhang D.-F."/>
        </authorList>
    </citation>
    <scope>NUCLEOTIDE SEQUENCE [LARGE SCALE GENOMIC DNA]</scope>
    <source>
        <strain evidence="8 9">WL0062</strain>
    </source>
</reference>
<dbReference type="InterPro" id="IPR006066">
    <property type="entry name" value="NO2/SO3_Rdtase_FeS/sirohaem_BS"/>
</dbReference>
<dbReference type="EMBL" id="JAJUOS010000016">
    <property type="protein sequence ID" value="MCE5975030.1"/>
    <property type="molecule type" value="Genomic_DNA"/>
</dbReference>
<dbReference type="InterPro" id="IPR036136">
    <property type="entry name" value="Nit/Sulf_reduc_fer-like_dom_sf"/>
</dbReference>
<feature type="domain" description="Nitrite/Sulfite reductase ferredoxin-like" evidence="7">
    <location>
        <begin position="15"/>
        <end position="80"/>
    </location>
</feature>
<evidence type="ECO:0000313" key="8">
    <source>
        <dbReference type="EMBL" id="MCE5975030.1"/>
    </source>
</evidence>
<dbReference type="GO" id="GO:0043818">
    <property type="term" value="F:precorrin-3B synthase activity"/>
    <property type="evidence" value="ECO:0007669"/>
    <property type="project" value="UniProtKB-EC"/>
</dbReference>
<dbReference type="InterPro" id="IPR005117">
    <property type="entry name" value="NiRdtase/SiRdtase_haem-b_fer"/>
</dbReference>
<dbReference type="Gene3D" id="3.30.413.10">
    <property type="entry name" value="Sulfite Reductase Hemoprotein, domain 1"/>
    <property type="match status" value="2"/>
</dbReference>
<proteinExistence type="predicted"/>
<evidence type="ECO:0000256" key="1">
    <source>
        <dbReference type="ARBA" id="ARBA00022485"/>
    </source>
</evidence>
<sequence>MSFKVQGWCPGALRPMASGDGLVVRVRPRGGRIAPEQAAGIATASRAHGNGLIDLSGRANVQLRGVSAETHPALIADLTALGLIDADIAAETRRNVIVTPFADAQTDALAAELVAALADAPELPGKFGFALDTGPAPLMADTPADIRLERAVDGSLVLRAAGMDLGAPVAPEAAVQAAVDLARWFVDQGGVVNGRGRMASLIARGVRPEGATLAPAPTLAPPGPGLVAQGALVAFEFGQMQAETFWALGRLGPLRITPWRMVLIEGLRAMPELPGLITDAADPLLRVYACTGAPGCLQAEGPTRDLARALAPRVPKGRILHVSGCAKGCGWPARADLTLVATARGYDLVTDGTAADTPLRVALDPTEIPDLPEFS</sequence>
<evidence type="ECO:0000256" key="6">
    <source>
        <dbReference type="ARBA" id="ARBA00023014"/>
    </source>
</evidence>
<keyword evidence="6" id="KW-0411">Iron-sulfur</keyword>
<dbReference type="SUPFAM" id="SSF56014">
    <property type="entry name" value="Nitrite and sulphite reductase 4Fe-4S domain-like"/>
    <property type="match status" value="1"/>
</dbReference>
<keyword evidence="2" id="KW-0349">Heme</keyword>
<evidence type="ECO:0000256" key="3">
    <source>
        <dbReference type="ARBA" id="ARBA00022723"/>
    </source>
</evidence>